<keyword evidence="14" id="KW-1185">Reference proteome</keyword>
<evidence type="ECO:0000256" key="4">
    <source>
        <dbReference type="ARBA" id="ARBA00019465"/>
    </source>
</evidence>
<dbReference type="Proteomes" id="UP000295510">
    <property type="component" value="Unassembled WGS sequence"/>
</dbReference>
<dbReference type="GO" id="GO:0015940">
    <property type="term" value="P:pantothenate biosynthetic process"/>
    <property type="evidence" value="ECO:0007669"/>
    <property type="project" value="UniProtKB-UniPathway"/>
</dbReference>
<evidence type="ECO:0000259" key="12">
    <source>
        <dbReference type="Pfam" id="PF08546"/>
    </source>
</evidence>
<dbReference type="FunFam" id="1.10.1040.10:FF:000017">
    <property type="entry name" value="2-dehydropantoate 2-reductase"/>
    <property type="match status" value="1"/>
</dbReference>
<dbReference type="InterPro" id="IPR013332">
    <property type="entry name" value="KPR_N"/>
</dbReference>
<evidence type="ECO:0000256" key="1">
    <source>
        <dbReference type="ARBA" id="ARBA00004994"/>
    </source>
</evidence>
<dbReference type="GO" id="GO:0005737">
    <property type="term" value="C:cytoplasm"/>
    <property type="evidence" value="ECO:0007669"/>
    <property type="project" value="TreeGrafter"/>
</dbReference>
<comment type="caution">
    <text evidence="13">The sequence shown here is derived from an EMBL/GenBank/DDBJ whole genome shotgun (WGS) entry which is preliminary data.</text>
</comment>
<evidence type="ECO:0000256" key="9">
    <source>
        <dbReference type="ARBA" id="ARBA00048793"/>
    </source>
</evidence>
<dbReference type="SUPFAM" id="SSF48179">
    <property type="entry name" value="6-phosphogluconate dehydrogenase C-terminal domain-like"/>
    <property type="match status" value="1"/>
</dbReference>
<evidence type="ECO:0000256" key="10">
    <source>
        <dbReference type="RuleBase" id="RU362068"/>
    </source>
</evidence>
<evidence type="ECO:0000256" key="7">
    <source>
        <dbReference type="ARBA" id="ARBA00023002"/>
    </source>
</evidence>
<keyword evidence="7 10" id="KW-0560">Oxidoreductase</keyword>
<reference evidence="13 14" key="1">
    <citation type="submission" date="2019-03" db="EMBL/GenBank/DDBJ databases">
        <title>Genomic Encyclopedia of Type Strains, Phase IV (KMG-IV): sequencing the most valuable type-strain genomes for metagenomic binning, comparative biology and taxonomic classification.</title>
        <authorList>
            <person name="Goeker M."/>
        </authorList>
    </citation>
    <scope>NUCLEOTIDE SEQUENCE [LARGE SCALE GENOMIC DNA]</scope>
    <source>
        <strain evidence="13 14">DSM 19605</strain>
    </source>
</reference>
<evidence type="ECO:0000256" key="6">
    <source>
        <dbReference type="ARBA" id="ARBA00022857"/>
    </source>
</evidence>
<evidence type="ECO:0000256" key="5">
    <source>
        <dbReference type="ARBA" id="ARBA00022655"/>
    </source>
</evidence>
<dbReference type="Gene3D" id="1.10.1040.10">
    <property type="entry name" value="N-(1-d-carboxylethyl)-l-norvaline Dehydrogenase, domain 2"/>
    <property type="match status" value="1"/>
</dbReference>
<dbReference type="InterPro" id="IPR013752">
    <property type="entry name" value="KPA_reductase"/>
</dbReference>
<dbReference type="UniPathway" id="UPA00028">
    <property type="reaction ID" value="UER00004"/>
</dbReference>
<evidence type="ECO:0000313" key="14">
    <source>
        <dbReference type="Proteomes" id="UP000295510"/>
    </source>
</evidence>
<evidence type="ECO:0000259" key="11">
    <source>
        <dbReference type="Pfam" id="PF02558"/>
    </source>
</evidence>
<accession>A0A4R6U6K0</accession>
<name>A0A4R6U6K0_9BURK</name>
<dbReference type="NCBIfam" id="TIGR00745">
    <property type="entry name" value="apbA_panE"/>
    <property type="match status" value="1"/>
</dbReference>
<dbReference type="SUPFAM" id="SSF51735">
    <property type="entry name" value="NAD(P)-binding Rossmann-fold domains"/>
    <property type="match status" value="1"/>
</dbReference>
<dbReference type="Pfam" id="PF08546">
    <property type="entry name" value="ApbA_C"/>
    <property type="match status" value="1"/>
</dbReference>
<feature type="domain" description="Ketopantoate reductase C-terminal" evidence="12">
    <location>
        <begin position="166"/>
        <end position="288"/>
    </location>
</feature>
<evidence type="ECO:0000313" key="13">
    <source>
        <dbReference type="EMBL" id="TDQ41272.1"/>
    </source>
</evidence>
<protein>
    <recommendedName>
        <fullName evidence="4 10">2-dehydropantoate 2-reductase</fullName>
        <ecNumber evidence="3 10">1.1.1.169</ecNumber>
    </recommendedName>
    <alternativeName>
        <fullName evidence="8 10">Ketopantoate reductase</fullName>
    </alternativeName>
</protein>
<dbReference type="InterPro" id="IPR003710">
    <property type="entry name" value="ApbA"/>
</dbReference>
<comment type="pathway">
    <text evidence="1 10">Cofactor biosynthesis; (R)-pantothenate biosynthesis; (R)-pantoate from 3-methyl-2-oxobutanoate: step 2/2.</text>
</comment>
<dbReference type="GO" id="GO:0050661">
    <property type="term" value="F:NADP binding"/>
    <property type="evidence" value="ECO:0007669"/>
    <property type="project" value="TreeGrafter"/>
</dbReference>
<evidence type="ECO:0000256" key="3">
    <source>
        <dbReference type="ARBA" id="ARBA00013014"/>
    </source>
</evidence>
<dbReference type="EC" id="1.1.1.169" evidence="3 10"/>
<gene>
    <name evidence="13" type="ORF">DFR43_1139</name>
</gene>
<feature type="domain" description="Ketopantoate reductase N-terminal" evidence="11">
    <location>
        <begin position="1"/>
        <end position="144"/>
    </location>
</feature>
<dbReference type="InterPro" id="IPR008927">
    <property type="entry name" value="6-PGluconate_DH-like_C_sf"/>
</dbReference>
<evidence type="ECO:0000256" key="2">
    <source>
        <dbReference type="ARBA" id="ARBA00007870"/>
    </source>
</evidence>
<dbReference type="PANTHER" id="PTHR43765:SF2">
    <property type="entry name" value="2-DEHYDROPANTOATE 2-REDUCTASE"/>
    <property type="match status" value="1"/>
</dbReference>
<dbReference type="AlphaFoldDB" id="A0A4R6U6K0"/>
<dbReference type="GO" id="GO:0008677">
    <property type="term" value="F:2-dehydropantoate 2-reductase activity"/>
    <property type="evidence" value="ECO:0007669"/>
    <property type="project" value="UniProtKB-EC"/>
</dbReference>
<comment type="similarity">
    <text evidence="2 10">Belongs to the ketopantoate reductase family.</text>
</comment>
<keyword evidence="5 10" id="KW-0566">Pantothenate biosynthesis</keyword>
<keyword evidence="6 10" id="KW-0521">NADP</keyword>
<dbReference type="InterPro" id="IPR013328">
    <property type="entry name" value="6PGD_dom2"/>
</dbReference>
<evidence type="ECO:0000256" key="8">
    <source>
        <dbReference type="ARBA" id="ARBA00032024"/>
    </source>
</evidence>
<proteinExistence type="inferred from homology"/>
<dbReference type="EMBL" id="SNYL01000013">
    <property type="protein sequence ID" value="TDQ41272.1"/>
    <property type="molecule type" value="Genomic_DNA"/>
</dbReference>
<organism evidence="13 14">
    <name type="scientific">Tepidicella xavieri</name>
    <dbReference type="NCBI Taxonomy" id="360241"/>
    <lineage>
        <taxon>Bacteria</taxon>
        <taxon>Pseudomonadati</taxon>
        <taxon>Pseudomonadota</taxon>
        <taxon>Betaproteobacteria</taxon>
        <taxon>Burkholderiales</taxon>
        <taxon>Tepidicella</taxon>
    </lineage>
</organism>
<comment type="function">
    <text evidence="10">Catalyzes the NADPH-dependent reduction of ketopantoate into pantoic acid.</text>
</comment>
<dbReference type="Pfam" id="PF02558">
    <property type="entry name" value="ApbA"/>
    <property type="match status" value="1"/>
</dbReference>
<dbReference type="Gene3D" id="3.40.50.720">
    <property type="entry name" value="NAD(P)-binding Rossmann-like Domain"/>
    <property type="match status" value="1"/>
</dbReference>
<sequence length="300" mass="31472">MGAGAVGCYYGGMLARAGHDVTLIGRPAHVQAIQQQGLRLQTRDWTERIALQATTDANGVASADVVLFCVKSTDTETAGAQMRPHLSPQATVLSLQNGVDNAPRLAAVLGRPVIPAVVYVASGMAGPGHVQHHGRGELVISPYPDADAFIAACAQAGIGVTVSEEVQGALWAKLIINCAYNALSALTQLPYARLVQLEGMWAVMRDIERECLAVAAAEGVAVPGDTWAAIEGIAQSMATQLSSTARDLMRGHPSEIDHINGYVIRRAEAHGLPVPANRLLHALVRAREAGHPPMPTASAP</sequence>
<dbReference type="InterPro" id="IPR036291">
    <property type="entry name" value="NAD(P)-bd_dom_sf"/>
</dbReference>
<dbReference type="InterPro" id="IPR050838">
    <property type="entry name" value="Ketopantoate_reductase"/>
</dbReference>
<dbReference type="PANTHER" id="PTHR43765">
    <property type="entry name" value="2-DEHYDROPANTOATE 2-REDUCTASE-RELATED"/>
    <property type="match status" value="1"/>
</dbReference>
<comment type="catalytic activity">
    <reaction evidence="9 10">
        <text>(R)-pantoate + NADP(+) = 2-dehydropantoate + NADPH + H(+)</text>
        <dbReference type="Rhea" id="RHEA:16233"/>
        <dbReference type="ChEBI" id="CHEBI:11561"/>
        <dbReference type="ChEBI" id="CHEBI:15378"/>
        <dbReference type="ChEBI" id="CHEBI:15980"/>
        <dbReference type="ChEBI" id="CHEBI:57783"/>
        <dbReference type="ChEBI" id="CHEBI:58349"/>
        <dbReference type="EC" id="1.1.1.169"/>
    </reaction>
</comment>